<evidence type="ECO:0000256" key="1">
    <source>
        <dbReference type="SAM" id="MobiDB-lite"/>
    </source>
</evidence>
<evidence type="ECO:0000256" key="2">
    <source>
        <dbReference type="SAM" id="SignalP"/>
    </source>
</evidence>
<sequence>MVALLTVVCGAWITTMRVERLGCGRWIAADGVHRIKTLVLLASTVPEWLEAWEFYKHAVFHWNIVRRYHPKGEGIAIDDTITQLWTDIAKLKDALRAEAEEEEGGEEEEEEEGSLGDFDLLNDDQVEEELAAQTAAEKKQAEWDAALDEADRLALGG</sequence>
<reference evidence="3 4" key="1">
    <citation type="journal article" date="2012" name="PLoS Pathog.">
        <title>Diverse lifestyles and strategies of plant pathogenesis encoded in the genomes of eighteen Dothideomycetes fungi.</title>
        <authorList>
            <person name="Ohm R.A."/>
            <person name="Feau N."/>
            <person name="Henrissat B."/>
            <person name="Schoch C.L."/>
            <person name="Horwitz B.A."/>
            <person name="Barry K.W."/>
            <person name="Condon B.J."/>
            <person name="Copeland A.C."/>
            <person name="Dhillon B."/>
            <person name="Glaser F."/>
            <person name="Hesse C.N."/>
            <person name="Kosti I."/>
            <person name="LaButti K."/>
            <person name="Lindquist E.A."/>
            <person name="Lucas S."/>
            <person name="Salamov A.A."/>
            <person name="Bradshaw R.E."/>
            <person name="Ciuffetti L."/>
            <person name="Hamelin R.C."/>
            <person name="Kema G.H.J."/>
            <person name="Lawrence C."/>
            <person name="Scott J.A."/>
            <person name="Spatafora J.W."/>
            <person name="Turgeon B.G."/>
            <person name="de Wit P.J.G.M."/>
            <person name="Zhong S."/>
            <person name="Goodwin S.B."/>
            <person name="Grigoriev I.V."/>
        </authorList>
    </citation>
    <scope>NUCLEOTIDE SEQUENCE [LARGE SCALE GENOMIC DNA]</scope>
    <source>
        <strain evidence="3 4">CIRAD86</strain>
    </source>
</reference>
<accession>M2ZH35</accession>
<dbReference type="Proteomes" id="UP000016932">
    <property type="component" value="Unassembled WGS sequence"/>
</dbReference>
<dbReference type="HOGENOM" id="CLU_1678707_0_0_1"/>
<dbReference type="RefSeq" id="XP_007930831.1">
    <property type="nucleotide sequence ID" value="XM_007932640.1"/>
</dbReference>
<feature type="chain" id="PRO_5004030109" evidence="2">
    <location>
        <begin position="19"/>
        <end position="157"/>
    </location>
</feature>
<dbReference type="GeneID" id="19341765"/>
<dbReference type="AlphaFoldDB" id="M2ZH35"/>
<dbReference type="EMBL" id="KB446563">
    <property type="protein sequence ID" value="EME78454.1"/>
    <property type="molecule type" value="Genomic_DNA"/>
</dbReference>
<feature type="compositionally biased region" description="Acidic residues" evidence="1">
    <location>
        <begin position="99"/>
        <end position="119"/>
    </location>
</feature>
<keyword evidence="2" id="KW-0732">Signal</keyword>
<dbReference type="KEGG" id="pfj:MYCFIDRAFT_80869"/>
<dbReference type="VEuPathDB" id="FungiDB:MYCFIDRAFT_80869"/>
<feature type="signal peptide" evidence="2">
    <location>
        <begin position="1"/>
        <end position="18"/>
    </location>
</feature>
<organism evidence="3 4">
    <name type="scientific">Pseudocercospora fijiensis (strain CIRAD86)</name>
    <name type="common">Black leaf streak disease fungus</name>
    <name type="synonym">Mycosphaerella fijiensis</name>
    <dbReference type="NCBI Taxonomy" id="383855"/>
    <lineage>
        <taxon>Eukaryota</taxon>
        <taxon>Fungi</taxon>
        <taxon>Dikarya</taxon>
        <taxon>Ascomycota</taxon>
        <taxon>Pezizomycotina</taxon>
        <taxon>Dothideomycetes</taxon>
        <taxon>Dothideomycetidae</taxon>
        <taxon>Mycosphaerellales</taxon>
        <taxon>Mycosphaerellaceae</taxon>
        <taxon>Pseudocercospora</taxon>
    </lineage>
</organism>
<evidence type="ECO:0000313" key="4">
    <source>
        <dbReference type="Proteomes" id="UP000016932"/>
    </source>
</evidence>
<proteinExistence type="predicted"/>
<evidence type="ECO:0000313" key="3">
    <source>
        <dbReference type="EMBL" id="EME78454.1"/>
    </source>
</evidence>
<gene>
    <name evidence="3" type="ORF">MYCFIDRAFT_80869</name>
</gene>
<name>M2ZH35_PSEFD</name>
<keyword evidence="4" id="KW-1185">Reference proteome</keyword>
<feature type="region of interest" description="Disordered" evidence="1">
    <location>
        <begin position="96"/>
        <end position="119"/>
    </location>
</feature>
<protein>
    <submittedName>
        <fullName evidence="3">Uncharacterized protein</fullName>
    </submittedName>
</protein>